<feature type="compositionally biased region" description="Polar residues" evidence="1">
    <location>
        <begin position="106"/>
        <end position="117"/>
    </location>
</feature>
<feature type="compositionally biased region" description="Basic and acidic residues" evidence="1">
    <location>
        <begin position="277"/>
        <end position="286"/>
    </location>
</feature>
<feature type="compositionally biased region" description="Polar residues" evidence="1">
    <location>
        <begin position="125"/>
        <end position="169"/>
    </location>
</feature>
<feature type="compositionally biased region" description="Basic and acidic residues" evidence="1">
    <location>
        <begin position="303"/>
        <end position="314"/>
    </location>
</feature>
<sequence length="373" mass="41809">MGLLLSVVISYAGAHEAVECLKHILSGVIPDSQPDFQELVEYYSSQLRKAANASSTGDWSKECGQGYLYLTEDKNGKLKSAAVKYYGDDTNSTAILFSTKISSFGQDSLEESQSNGDTRSDRYIPTTTKTILTNSSGSISVGQRNRSPTPTPRETISDSNHNSFTSNSVAPDAKEEDGADEKLTWHYRPLSPTRTPPTLPEIHFQSFDEDKRGVYSEDFLRSLDGIKFRPLQRSDPSGRRRSFKKRHSSSSNSSRESRASREEELKMFTSLEEAEFERMNKDDKVEGFGSTPNLSARSYSRSRSRETSRERRSDQWSVEASVDSAASEDNAEPIKPMLKDVPKLNSFEEETTETKEVIEEEEEDVDFWGSSGD</sequence>
<feature type="compositionally biased region" description="Basic residues" evidence="1">
    <location>
        <begin position="239"/>
        <end position="248"/>
    </location>
</feature>
<accession>A0A2H1VE52</accession>
<organism evidence="2">
    <name type="scientific">Spodoptera frugiperda</name>
    <name type="common">Fall armyworm</name>
    <dbReference type="NCBI Taxonomy" id="7108"/>
    <lineage>
        <taxon>Eukaryota</taxon>
        <taxon>Metazoa</taxon>
        <taxon>Ecdysozoa</taxon>
        <taxon>Arthropoda</taxon>
        <taxon>Hexapoda</taxon>
        <taxon>Insecta</taxon>
        <taxon>Pterygota</taxon>
        <taxon>Neoptera</taxon>
        <taxon>Endopterygota</taxon>
        <taxon>Lepidoptera</taxon>
        <taxon>Glossata</taxon>
        <taxon>Ditrysia</taxon>
        <taxon>Noctuoidea</taxon>
        <taxon>Noctuidae</taxon>
        <taxon>Amphipyrinae</taxon>
        <taxon>Spodoptera</taxon>
    </lineage>
</organism>
<proteinExistence type="predicted"/>
<name>A0A2H1VE52_SPOFR</name>
<evidence type="ECO:0000313" key="2">
    <source>
        <dbReference type="EMBL" id="SOQ39061.1"/>
    </source>
</evidence>
<dbReference type="EMBL" id="ODYU01002045">
    <property type="protein sequence ID" value="SOQ39061.1"/>
    <property type="molecule type" value="Genomic_DNA"/>
</dbReference>
<feature type="compositionally biased region" description="Low complexity" evidence="1">
    <location>
        <begin position="317"/>
        <end position="328"/>
    </location>
</feature>
<reference evidence="2" key="1">
    <citation type="submission" date="2016-07" db="EMBL/GenBank/DDBJ databases">
        <authorList>
            <person name="Bretaudeau A."/>
        </authorList>
    </citation>
    <scope>NUCLEOTIDE SEQUENCE</scope>
    <source>
        <strain evidence="2">Rice</strain>
        <tissue evidence="2">Whole body</tissue>
    </source>
</reference>
<dbReference type="AlphaFoldDB" id="A0A2H1VE52"/>
<protein>
    <submittedName>
        <fullName evidence="2">SFRICE_012476</fullName>
    </submittedName>
</protein>
<gene>
    <name evidence="2" type="ORF">SFRICE_012476</name>
</gene>
<feature type="region of interest" description="Disordered" evidence="1">
    <location>
        <begin position="229"/>
        <end position="263"/>
    </location>
</feature>
<feature type="region of interest" description="Disordered" evidence="1">
    <location>
        <begin position="106"/>
        <end position="179"/>
    </location>
</feature>
<evidence type="ECO:0000256" key="1">
    <source>
        <dbReference type="SAM" id="MobiDB-lite"/>
    </source>
</evidence>
<feature type="region of interest" description="Disordered" evidence="1">
    <location>
        <begin position="277"/>
        <end position="373"/>
    </location>
</feature>